<feature type="active site" evidence="16">
    <location>
        <position position="297"/>
    </location>
</feature>
<reference evidence="19" key="1">
    <citation type="journal article" date="2019" name="Int. J. Syst. Evol. Microbiol.">
        <title>The Global Catalogue of Microorganisms (GCM) 10K type strain sequencing project: providing services to taxonomists for standard genome sequencing and annotation.</title>
        <authorList>
            <consortium name="The Broad Institute Genomics Platform"/>
            <consortium name="The Broad Institute Genome Sequencing Center for Infectious Disease"/>
            <person name="Wu L."/>
            <person name="Ma J."/>
        </authorList>
    </citation>
    <scope>NUCLEOTIDE SEQUENCE [LARGE SCALE GENOMIC DNA]</scope>
    <source>
        <strain evidence="19">JCM 1417</strain>
    </source>
</reference>
<dbReference type="SUPFAM" id="SSF56194">
    <property type="entry name" value="Uridine diphospho-N-Acetylenolpyruvylglucosamine reductase, MurB, C-terminal domain"/>
    <property type="match status" value="1"/>
</dbReference>
<dbReference type="NCBIfam" id="NF010480">
    <property type="entry name" value="PRK13905.1"/>
    <property type="match status" value="1"/>
</dbReference>
<feature type="active site" description="Proton donor" evidence="16">
    <location>
        <position position="227"/>
    </location>
</feature>
<dbReference type="NCBIfam" id="TIGR00179">
    <property type="entry name" value="murB"/>
    <property type="match status" value="1"/>
</dbReference>
<dbReference type="RefSeq" id="WP_343826002.1">
    <property type="nucleotide sequence ID" value="NZ_BAAACI010000006.1"/>
</dbReference>
<dbReference type="PANTHER" id="PTHR21071:SF4">
    <property type="entry name" value="UDP-N-ACETYLENOLPYRUVOYLGLUCOSAMINE REDUCTASE"/>
    <property type="match status" value="1"/>
</dbReference>
<evidence type="ECO:0000256" key="8">
    <source>
        <dbReference type="ARBA" id="ARBA00022827"/>
    </source>
</evidence>
<evidence type="ECO:0000256" key="11">
    <source>
        <dbReference type="ARBA" id="ARBA00022984"/>
    </source>
</evidence>
<evidence type="ECO:0000256" key="13">
    <source>
        <dbReference type="ARBA" id="ARBA00023306"/>
    </source>
</evidence>
<comment type="caution">
    <text evidence="18">The sequence shown here is derived from an EMBL/GenBank/DDBJ whole genome shotgun (WGS) entry which is preliminary data.</text>
</comment>
<dbReference type="InterPro" id="IPR036635">
    <property type="entry name" value="MurB_C_sf"/>
</dbReference>
<dbReference type="InterPro" id="IPR016169">
    <property type="entry name" value="FAD-bd_PCMH_sub2"/>
</dbReference>
<evidence type="ECO:0000256" key="6">
    <source>
        <dbReference type="ARBA" id="ARBA00022618"/>
    </source>
</evidence>
<comment type="subcellular location">
    <subcellularLocation>
        <location evidence="3 16">Cytoplasm</location>
    </subcellularLocation>
</comment>
<dbReference type="InterPro" id="IPR003170">
    <property type="entry name" value="MurB"/>
</dbReference>
<dbReference type="InterPro" id="IPR036318">
    <property type="entry name" value="FAD-bd_PCMH-like_sf"/>
</dbReference>
<accession>A0ABP3VY48</accession>
<feature type="domain" description="FAD-binding PCMH-type" evidence="17">
    <location>
        <begin position="34"/>
        <end position="198"/>
    </location>
</feature>
<keyword evidence="19" id="KW-1185">Reference proteome</keyword>
<keyword evidence="12 16" id="KW-0560">Oxidoreductase</keyword>
<evidence type="ECO:0000313" key="18">
    <source>
        <dbReference type="EMBL" id="GAA0772780.1"/>
    </source>
</evidence>
<keyword evidence="10 16" id="KW-0133">Cell shape</keyword>
<proteinExistence type="inferred from homology"/>
<evidence type="ECO:0000256" key="1">
    <source>
        <dbReference type="ARBA" id="ARBA00001974"/>
    </source>
</evidence>
<comment type="function">
    <text evidence="2 16">Cell wall formation.</text>
</comment>
<dbReference type="Gene3D" id="3.30.43.10">
    <property type="entry name" value="Uridine Diphospho-n-acetylenolpyruvylglucosamine Reductase, domain 2"/>
    <property type="match status" value="1"/>
</dbReference>
<dbReference type="Gene3D" id="3.90.78.10">
    <property type="entry name" value="UDP-N-acetylenolpyruvoylglucosamine reductase, C-terminal domain"/>
    <property type="match status" value="1"/>
</dbReference>
<keyword evidence="14 16" id="KW-0961">Cell wall biogenesis/degradation</keyword>
<dbReference type="SUPFAM" id="SSF56176">
    <property type="entry name" value="FAD-binding/transporter-associated domain-like"/>
    <property type="match status" value="1"/>
</dbReference>
<feature type="active site" evidence="16">
    <location>
        <position position="177"/>
    </location>
</feature>
<dbReference type="Proteomes" id="UP001501047">
    <property type="component" value="Unassembled WGS sequence"/>
</dbReference>
<keyword evidence="5 16" id="KW-0963">Cytoplasm</keyword>
<protein>
    <recommendedName>
        <fullName evidence="16">UDP-N-acetylenolpyruvoylglucosamine reductase</fullName>
        <ecNumber evidence="16">1.3.1.98</ecNumber>
    </recommendedName>
    <alternativeName>
        <fullName evidence="16">UDP-N-acetylmuramate dehydrogenase</fullName>
    </alternativeName>
</protein>
<gene>
    <name evidence="16 18" type="primary">murB</name>
    <name evidence="18" type="ORF">GCM10008908_19790</name>
</gene>
<comment type="catalytic activity">
    <reaction evidence="15 16">
        <text>UDP-N-acetyl-alpha-D-muramate + NADP(+) = UDP-N-acetyl-3-O-(1-carboxyvinyl)-alpha-D-glucosamine + NADPH + H(+)</text>
        <dbReference type="Rhea" id="RHEA:12248"/>
        <dbReference type="ChEBI" id="CHEBI:15378"/>
        <dbReference type="ChEBI" id="CHEBI:57783"/>
        <dbReference type="ChEBI" id="CHEBI:58349"/>
        <dbReference type="ChEBI" id="CHEBI:68483"/>
        <dbReference type="ChEBI" id="CHEBI:70757"/>
        <dbReference type="EC" id="1.3.1.98"/>
    </reaction>
</comment>
<dbReference type="EC" id="1.3.1.98" evidence="16"/>
<keyword evidence="7 16" id="KW-0285">Flavoprotein</keyword>
<evidence type="ECO:0000313" key="19">
    <source>
        <dbReference type="Proteomes" id="UP001501047"/>
    </source>
</evidence>
<dbReference type="PANTHER" id="PTHR21071">
    <property type="entry name" value="UDP-N-ACETYLENOLPYRUVOYLGLUCOSAMINE REDUCTASE"/>
    <property type="match status" value="1"/>
</dbReference>
<evidence type="ECO:0000256" key="4">
    <source>
        <dbReference type="ARBA" id="ARBA00004752"/>
    </source>
</evidence>
<dbReference type="HAMAP" id="MF_00037">
    <property type="entry name" value="MurB"/>
    <property type="match status" value="1"/>
</dbReference>
<evidence type="ECO:0000256" key="3">
    <source>
        <dbReference type="ARBA" id="ARBA00004496"/>
    </source>
</evidence>
<evidence type="ECO:0000256" key="10">
    <source>
        <dbReference type="ARBA" id="ARBA00022960"/>
    </source>
</evidence>
<keyword evidence="13 16" id="KW-0131">Cell cycle</keyword>
<keyword evidence="11 16" id="KW-0573">Peptidoglycan synthesis</keyword>
<dbReference type="InterPro" id="IPR016167">
    <property type="entry name" value="FAD-bd_PCMH_sub1"/>
</dbReference>
<dbReference type="Pfam" id="PF02873">
    <property type="entry name" value="MurB_C"/>
    <property type="match status" value="1"/>
</dbReference>
<evidence type="ECO:0000256" key="16">
    <source>
        <dbReference type="HAMAP-Rule" id="MF_00037"/>
    </source>
</evidence>
<organism evidence="18 19">
    <name type="scientific">Clostridium subterminale</name>
    <dbReference type="NCBI Taxonomy" id="1550"/>
    <lineage>
        <taxon>Bacteria</taxon>
        <taxon>Bacillati</taxon>
        <taxon>Bacillota</taxon>
        <taxon>Clostridia</taxon>
        <taxon>Eubacteriales</taxon>
        <taxon>Clostridiaceae</taxon>
        <taxon>Clostridium</taxon>
    </lineage>
</organism>
<keyword evidence="8 16" id="KW-0274">FAD</keyword>
<name>A0ABP3VY48_CLOSU</name>
<keyword evidence="9 16" id="KW-0521">NADP</keyword>
<evidence type="ECO:0000256" key="7">
    <source>
        <dbReference type="ARBA" id="ARBA00022630"/>
    </source>
</evidence>
<dbReference type="InterPro" id="IPR016166">
    <property type="entry name" value="FAD-bd_PCMH"/>
</dbReference>
<evidence type="ECO:0000256" key="14">
    <source>
        <dbReference type="ARBA" id="ARBA00023316"/>
    </source>
</evidence>
<evidence type="ECO:0000256" key="5">
    <source>
        <dbReference type="ARBA" id="ARBA00022490"/>
    </source>
</evidence>
<dbReference type="Gene3D" id="3.30.465.10">
    <property type="match status" value="1"/>
</dbReference>
<evidence type="ECO:0000256" key="9">
    <source>
        <dbReference type="ARBA" id="ARBA00022857"/>
    </source>
</evidence>
<dbReference type="PROSITE" id="PS51387">
    <property type="entry name" value="FAD_PCMH"/>
    <property type="match status" value="1"/>
</dbReference>
<evidence type="ECO:0000256" key="12">
    <source>
        <dbReference type="ARBA" id="ARBA00023002"/>
    </source>
</evidence>
<evidence type="ECO:0000259" key="17">
    <source>
        <dbReference type="PROSITE" id="PS51387"/>
    </source>
</evidence>
<dbReference type="InterPro" id="IPR006094">
    <property type="entry name" value="Oxid_FAD_bind_N"/>
</dbReference>
<evidence type="ECO:0000256" key="2">
    <source>
        <dbReference type="ARBA" id="ARBA00003921"/>
    </source>
</evidence>
<dbReference type="EMBL" id="BAAACI010000006">
    <property type="protein sequence ID" value="GAA0772780.1"/>
    <property type="molecule type" value="Genomic_DNA"/>
</dbReference>
<comment type="similarity">
    <text evidence="16">Belongs to the MurB family.</text>
</comment>
<dbReference type="Pfam" id="PF01565">
    <property type="entry name" value="FAD_binding_4"/>
    <property type="match status" value="1"/>
</dbReference>
<keyword evidence="6 16" id="KW-0132">Cell division</keyword>
<dbReference type="InterPro" id="IPR011601">
    <property type="entry name" value="MurB_C"/>
</dbReference>
<evidence type="ECO:0000256" key="15">
    <source>
        <dbReference type="ARBA" id="ARBA00048914"/>
    </source>
</evidence>
<comment type="pathway">
    <text evidence="4 16">Cell wall biogenesis; peptidoglycan biosynthesis.</text>
</comment>
<comment type="cofactor">
    <cofactor evidence="1 16">
        <name>FAD</name>
        <dbReference type="ChEBI" id="CHEBI:57692"/>
    </cofactor>
</comment>
<sequence length="307" mass="33594">MKLKDSFIRSVIDVAGHENVKIDEPMKNHTSFKVGGPADVLVYPSNYEMVKDLINICKENKVDYFILGNGSNLIIRDGGIRGVVIKLGHINKIVVDENLLSAQCGAKLYSVADQALKNSLSGLEFASGIPGSIGGATAMNAGAYDGEMAKVIESALVIDNEGNIRELNKEELEFGYRNSAILKYSYIVLETRMRLSNGDKALIKERMDDLAERRKSKQPLEYASAGSTFKRPEGYFAGKLIQDSGLKGTSVGDAEVSEKHSGFIINKGNATAKEVLDLIEVVKAKVYEKFKVELHTEVRIIGEDSLT</sequence>